<proteinExistence type="predicted"/>
<evidence type="ECO:0000313" key="1">
    <source>
        <dbReference type="EMBL" id="CAJ2665672.1"/>
    </source>
</evidence>
<comment type="caution">
    <text evidence="1">The sequence shown here is derived from an EMBL/GenBank/DDBJ whole genome shotgun (WGS) entry which is preliminary data.</text>
</comment>
<keyword evidence="2" id="KW-1185">Reference proteome</keyword>
<sequence>MRTILDISFTGLLPCALGRRAEDTETRGWTWQALCLVVSLEGFVSQIIDMILLSWSCYFLISGS</sequence>
<protein>
    <submittedName>
        <fullName evidence="1">Uncharacterized protein</fullName>
    </submittedName>
</protein>
<evidence type="ECO:0000313" key="2">
    <source>
        <dbReference type="Proteomes" id="UP001177021"/>
    </source>
</evidence>
<dbReference type="EMBL" id="CASHSV030000513">
    <property type="protein sequence ID" value="CAJ2665672.1"/>
    <property type="molecule type" value="Genomic_DNA"/>
</dbReference>
<gene>
    <name evidence="1" type="ORF">MILVUS5_LOCUS30598</name>
</gene>
<reference evidence="1" key="1">
    <citation type="submission" date="2023-10" db="EMBL/GenBank/DDBJ databases">
        <authorList>
            <person name="Rodriguez Cubillos JULIANA M."/>
            <person name="De Vega J."/>
        </authorList>
    </citation>
    <scope>NUCLEOTIDE SEQUENCE</scope>
</reference>
<name>A0ACB0LEH7_TRIPR</name>
<dbReference type="Proteomes" id="UP001177021">
    <property type="component" value="Unassembled WGS sequence"/>
</dbReference>
<organism evidence="1 2">
    <name type="scientific">Trifolium pratense</name>
    <name type="common">Red clover</name>
    <dbReference type="NCBI Taxonomy" id="57577"/>
    <lineage>
        <taxon>Eukaryota</taxon>
        <taxon>Viridiplantae</taxon>
        <taxon>Streptophyta</taxon>
        <taxon>Embryophyta</taxon>
        <taxon>Tracheophyta</taxon>
        <taxon>Spermatophyta</taxon>
        <taxon>Magnoliopsida</taxon>
        <taxon>eudicotyledons</taxon>
        <taxon>Gunneridae</taxon>
        <taxon>Pentapetalae</taxon>
        <taxon>rosids</taxon>
        <taxon>fabids</taxon>
        <taxon>Fabales</taxon>
        <taxon>Fabaceae</taxon>
        <taxon>Papilionoideae</taxon>
        <taxon>50 kb inversion clade</taxon>
        <taxon>NPAAA clade</taxon>
        <taxon>Hologalegina</taxon>
        <taxon>IRL clade</taxon>
        <taxon>Trifolieae</taxon>
        <taxon>Trifolium</taxon>
    </lineage>
</organism>
<accession>A0ACB0LEH7</accession>